<keyword evidence="2" id="KW-0472">Membrane</keyword>
<evidence type="ECO:0000259" key="3">
    <source>
        <dbReference type="Pfam" id="PF20153"/>
    </source>
</evidence>
<feature type="domain" description="DUF6535" evidence="3">
    <location>
        <begin position="33"/>
        <end position="216"/>
    </location>
</feature>
<evidence type="ECO:0000256" key="2">
    <source>
        <dbReference type="SAM" id="Phobius"/>
    </source>
</evidence>
<organism evidence="4">
    <name type="scientific">Dichomitus squalens</name>
    <dbReference type="NCBI Taxonomy" id="114155"/>
    <lineage>
        <taxon>Eukaryota</taxon>
        <taxon>Fungi</taxon>
        <taxon>Dikarya</taxon>
        <taxon>Basidiomycota</taxon>
        <taxon>Agaricomycotina</taxon>
        <taxon>Agaricomycetes</taxon>
        <taxon>Polyporales</taxon>
        <taxon>Polyporaceae</taxon>
        <taxon>Dichomitus</taxon>
    </lineage>
</organism>
<evidence type="ECO:0000256" key="1">
    <source>
        <dbReference type="SAM" id="Coils"/>
    </source>
</evidence>
<feature type="transmembrane region" description="Helical" evidence="2">
    <location>
        <begin position="189"/>
        <end position="216"/>
    </location>
</feature>
<evidence type="ECO:0000313" key="6">
    <source>
        <dbReference type="Proteomes" id="UP000292082"/>
    </source>
</evidence>
<feature type="coiled-coil region" evidence="1">
    <location>
        <begin position="637"/>
        <end position="667"/>
    </location>
</feature>
<reference evidence="4 6" key="1">
    <citation type="submission" date="2019-01" db="EMBL/GenBank/DDBJ databases">
        <title>Draft genome sequences of three monokaryotic isolates of the white-rot basidiomycete fungus Dichomitus squalens.</title>
        <authorList>
            <consortium name="DOE Joint Genome Institute"/>
            <person name="Lopez S.C."/>
            <person name="Andreopoulos B."/>
            <person name="Pangilinan J."/>
            <person name="Lipzen A."/>
            <person name="Riley R."/>
            <person name="Ahrendt S."/>
            <person name="Ng V."/>
            <person name="Barry K."/>
            <person name="Daum C."/>
            <person name="Grigoriev I.V."/>
            <person name="Hilden K.S."/>
            <person name="Makela M.R."/>
            <person name="de Vries R.P."/>
        </authorList>
    </citation>
    <scope>NUCLEOTIDE SEQUENCE [LARGE SCALE GENOMIC DNA]</scope>
    <source>
        <strain evidence="5 6">CBS 464.89</strain>
        <strain evidence="4">OM18370.1</strain>
    </source>
</reference>
<feature type="transmembrane region" description="Helical" evidence="2">
    <location>
        <begin position="222"/>
        <end position="247"/>
    </location>
</feature>
<sequence>MPPLAAHRVAPDRNELRLELNREYPDERKKIVWERYDKDVKAYYDALVKRWLKEMDNILVFAGLLAAVLTPFNVESYKSLQPEPTDALLAVLQQISTQLDSASVKTGSIDTTAPSRTLAETQLTFVASRSAISLNVLWFASLICSLSSASMALIVKQWLHDLSMGLCGDSRAVARRRQYRYNSLMKWRVIVFVIIPPLLLQIALILFLSGLLVLLWDLQRTVWAVSAALVGSLFLFLAVVAILPIVWRDCSYRSPQARILYLLVRWTLRLIRPTLTWLLHLLLFWAGELLPAGRRTVLQPYYQILTSKRWLLPSWRRSKEAPPFANTGTLDRTTAVMAFTTTYDDAHLEDLPDVLSDIPTAELAPAFDQIATALEVRLRRMNDPDEPPVTGLDVPLTAAIRQCLLAEQDTGTDHRVIADTCVSLLRRVRITDGTDRNKFMDIIALIFDFRFGDQRPTSLAFQHLLALLEIGSQGDQRLSYRSLLYAMSALDVAIDPKRSAYWHKRSDSRYQIFVIHQLEVVQGVVRCTLEALSSETSLSLSEARGVCDTGKRILSKFQDNWGNLDWNGMLKPKRRGHELKLRSSLTWVISEKLLGWSPFRDLCADPRSCVILSDQFFVTLKNALSSAKAKRLKDPNLQDMEEESKLEKRATDSLERLERDLASHRRSVSPFVHYGQ</sequence>
<feature type="transmembrane region" description="Helical" evidence="2">
    <location>
        <begin position="136"/>
        <end position="155"/>
    </location>
</feature>
<dbReference type="AlphaFoldDB" id="A0A4Q9NP53"/>
<dbReference type="EMBL" id="ML145114">
    <property type="protein sequence ID" value="TBU59452.1"/>
    <property type="molecule type" value="Genomic_DNA"/>
</dbReference>
<name>A0A4Q9NP53_9APHY</name>
<proteinExistence type="predicted"/>
<dbReference type="EMBL" id="ML143389">
    <property type="protein sequence ID" value="TBU34219.1"/>
    <property type="molecule type" value="Genomic_DNA"/>
</dbReference>
<dbReference type="InterPro" id="IPR045338">
    <property type="entry name" value="DUF6535"/>
</dbReference>
<dbReference type="Proteomes" id="UP000292957">
    <property type="component" value="Unassembled WGS sequence"/>
</dbReference>
<keyword evidence="2" id="KW-1133">Transmembrane helix</keyword>
<evidence type="ECO:0000313" key="5">
    <source>
        <dbReference type="EMBL" id="TBU59452.1"/>
    </source>
</evidence>
<keyword evidence="2" id="KW-0812">Transmembrane</keyword>
<gene>
    <name evidence="5" type="ORF">BD310DRAFT_976641</name>
    <name evidence="4" type="ORF">BD311DRAFT_802588</name>
</gene>
<dbReference type="Pfam" id="PF20153">
    <property type="entry name" value="DUF6535"/>
    <property type="match status" value="1"/>
</dbReference>
<evidence type="ECO:0000313" key="4">
    <source>
        <dbReference type="EMBL" id="TBU34219.1"/>
    </source>
</evidence>
<protein>
    <recommendedName>
        <fullName evidence="3">DUF6535 domain-containing protein</fullName>
    </recommendedName>
</protein>
<dbReference type="Proteomes" id="UP000292082">
    <property type="component" value="Unassembled WGS sequence"/>
</dbReference>
<accession>A0A4Q9NP53</accession>
<keyword evidence="6" id="KW-1185">Reference proteome</keyword>
<keyword evidence="1" id="KW-0175">Coiled coil</keyword>
<dbReference type="OrthoDB" id="2648403at2759"/>
<feature type="transmembrane region" description="Helical" evidence="2">
    <location>
        <begin position="58"/>
        <end position="74"/>
    </location>
</feature>
<feature type="transmembrane region" description="Helical" evidence="2">
    <location>
        <begin position="259"/>
        <end position="286"/>
    </location>
</feature>